<feature type="repeat" description="PPR" evidence="6">
    <location>
        <begin position="152"/>
        <end position="186"/>
    </location>
</feature>
<dbReference type="NCBIfam" id="TIGR00756">
    <property type="entry name" value="PPR"/>
    <property type="match status" value="3"/>
</dbReference>
<feature type="repeat" description="PPR" evidence="6">
    <location>
        <begin position="121"/>
        <end position="151"/>
    </location>
</feature>
<comment type="caution">
    <text evidence="7">The sequence shown here is derived from an EMBL/GenBank/DDBJ whole genome shotgun (WGS) entry which is preliminary data.</text>
</comment>
<dbReference type="EMBL" id="MTKT01001158">
    <property type="protein sequence ID" value="OWM85670.1"/>
    <property type="molecule type" value="Genomic_DNA"/>
</dbReference>
<organism evidence="7 8">
    <name type="scientific">Punica granatum</name>
    <name type="common">Pomegranate</name>
    <dbReference type="NCBI Taxonomy" id="22663"/>
    <lineage>
        <taxon>Eukaryota</taxon>
        <taxon>Viridiplantae</taxon>
        <taxon>Streptophyta</taxon>
        <taxon>Embryophyta</taxon>
        <taxon>Tracheophyta</taxon>
        <taxon>Spermatophyta</taxon>
        <taxon>Magnoliopsida</taxon>
        <taxon>eudicotyledons</taxon>
        <taxon>Gunneridae</taxon>
        <taxon>Pentapetalae</taxon>
        <taxon>rosids</taxon>
        <taxon>malvids</taxon>
        <taxon>Myrtales</taxon>
        <taxon>Lythraceae</taxon>
        <taxon>Punica</taxon>
    </lineage>
</organism>
<evidence type="ECO:0000313" key="7">
    <source>
        <dbReference type="EMBL" id="OWM85670.1"/>
    </source>
</evidence>
<evidence type="ECO:0000256" key="1">
    <source>
        <dbReference type="ARBA" id="ARBA00004173"/>
    </source>
</evidence>
<sequence length="457" mass="50612">MKRRIWSCRARFSYALNPAVQGPTLSAPFSSHANLATFPEPDGWESQNLVPSGVVEDKDLLRKGGPNSKTGLYVLDLIDRSSLGPDPVLYIDLIKKCTNLNKLKEGRLVHAHLMASCFRDDLVMHNHMLNMYAKCGSLQEARKVFDEMPVRDVFTWTALITGYSQSDLSEDAVALFPQMLRADLKPNEFTLSSLLKASGVRVSDGFGRQLHGYCLKCGYISNVYVGSALVDMYSRWEKIDEARSIFDGLDRKNEVSWNALIAGHARMGEAELALSLFSEMLRADFKPSPFTYSSMFGALSSMGFLEQGKWVHAHMIKSDPQLSTYVGNTLLDMYAKSGSIDDAEKDAINSASSIVQRFSGELAEAQRKFMAILAASAGSSMANPLVSQFSDGPFAGFHEMVDLQGVPLLIPMPLSQGVLLTLLWQLGWDISNDASKNLASMTDDNHVRLISDQVYRY</sequence>
<keyword evidence="5" id="KW-0496">Mitochondrion</keyword>
<dbReference type="AlphaFoldDB" id="A0A218XLL4"/>
<keyword evidence="3" id="KW-0677">Repeat</keyword>
<feature type="repeat" description="PPR" evidence="6">
    <location>
        <begin position="253"/>
        <end position="287"/>
    </location>
</feature>
<comment type="similarity">
    <text evidence="2">Belongs to the PPR family. PCMP-H subfamily.</text>
</comment>
<dbReference type="Gene3D" id="1.25.40.10">
    <property type="entry name" value="Tetratricopeptide repeat domain"/>
    <property type="match status" value="2"/>
</dbReference>
<dbReference type="Pfam" id="PF13041">
    <property type="entry name" value="PPR_2"/>
    <property type="match status" value="2"/>
</dbReference>
<name>A0A218XLL4_PUNGR</name>
<dbReference type="GO" id="GO:0005739">
    <property type="term" value="C:mitochondrion"/>
    <property type="evidence" value="ECO:0007669"/>
    <property type="project" value="UniProtKB-SubCell"/>
</dbReference>
<evidence type="ECO:0000256" key="5">
    <source>
        <dbReference type="ARBA" id="ARBA00023128"/>
    </source>
</evidence>
<dbReference type="InterPro" id="IPR011990">
    <property type="entry name" value="TPR-like_helical_dom_sf"/>
</dbReference>
<dbReference type="PANTHER" id="PTHR24015">
    <property type="entry name" value="OS07G0578800 PROTEIN-RELATED"/>
    <property type="match status" value="1"/>
</dbReference>
<dbReference type="FunFam" id="1.25.40.10:FF:000488">
    <property type="entry name" value="Pentatricopeptide repeat-containing protein, mitochondrial"/>
    <property type="match status" value="1"/>
</dbReference>
<dbReference type="PROSITE" id="PS51375">
    <property type="entry name" value="PPR"/>
    <property type="match status" value="3"/>
</dbReference>
<evidence type="ECO:0000313" key="8">
    <source>
        <dbReference type="Proteomes" id="UP000197138"/>
    </source>
</evidence>
<dbReference type="InterPro" id="IPR046960">
    <property type="entry name" value="PPR_At4g14850-like_plant"/>
</dbReference>
<evidence type="ECO:0000256" key="6">
    <source>
        <dbReference type="PROSITE-ProRule" id="PRU00708"/>
    </source>
</evidence>
<dbReference type="GO" id="GO:0009451">
    <property type="term" value="P:RNA modification"/>
    <property type="evidence" value="ECO:0007669"/>
    <property type="project" value="InterPro"/>
</dbReference>
<proteinExistence type="inferred from homology"/>
<evidence type="ECO:0000256" key="2">
    <source>
        <dbReference type="ARBA" id="ARBA00006643"/>
    </source>
</evidence>
<keyword evidence="4" id="KW-0809">Transit peptide</keyword>
<protein>
    <submittedName>
        <fullName evidence="7">Uncharacterized protein</fullName>
    </submittedName>
</protein>
<dbReference type="GO" id="GO:0003723">
    <property type="term" value="F:RNA binding"/>
    <property type="evidence" value="ECO:0007669"/>
    <property type="project" value="InterPro"/>
</dbReference>
<dbReference type="FunFam" id="1.25.40.10:FF:000501">
    <property type="entry name" value="Putative pentatricopeptide repeat-containing protein mitochondrial"/>
    <property type="match status" value="1"/>
</dbReference>
<accession>A0A218XLL4</accession>
<dbReference type="Pfam" id="PF01535">
    <property type="entry name" value="PPR"/>
    <property type="match status" value="2"/>
</dbReference>
<gene>
    <name evidence="7" type="ORF">CDL15_Pgr029093</name>
</gene>
<reference evidence="8" key="1">
    <citation type="journal article" date="2017" name="Plant J.">
        <title>The pomegranate (Punica granatum L.) genome and the genomics of punicalagin biosynthesis.</title>
        <authorList>
            <person name="Qin G."/>
            <person name="Xu C."/>
            <person name="Ming R."/>
            <person name="Tang H."/>
            <person name="Guyot R."/>
            <person name="Kramer E.M."/>
            <person name="Hu Y."/>
            <person name="Yi X."/>
            <person name="Qi Y."/>
            <person name="Xu X."/>
            <person name="Gao Z."/>
            <person name="Pan H."/>
            <person name="Jian J."/>
            <person name="Tian Y."/>
            <person name="Yue Z."/>
            <person name="Xu Y."/>
        </authorList>
    </citation>
    <scope>NUCLEOTIDE SEQUENCE [LARGE SCALE GENOMIC DNA]</scope>
    <source>
        <strain evidence="8">cv. Dabenzi</strain>
    </source>
</reference>
<dbReference type="InterPro" id="IPR002885">
    <property type="entry name" value="PPR_rpt"/>
</dbReference>
<evidence type="ECO:0000256" key="4">
    <source>
        <dbReference type="ARBA" id="ARBA00022946"/>
    </source>
</evidence>
<evidence type="ECO:0000256" key="3">
    <source>
        <dbReference type="ARBA" id="ARBA00022737"/>
    </source>
</evidence>
<comment type="subcellular location">
    <subcellularLocation>
        <location evidence="1">Mitochondrion</location>
    </subcellularLocation>
</comment>
<dbReference type="Proteomes" id="UP000197138">
    <property type="component" value="Unassembled WGS sequence"/>
</dbReference>